<name>A0ABW2U3S4_9BACT</name>
<dbReference type="Proteomes" id="UP001596513">
    <property type="component" value="Unassembled WGS sequence"/>
</dbReference>
<organism evidence="1 2">
    <name type="scientific">Hymenobacter humi</name>
    <dbReference type="NCBI Taxonomy" id="1411620"/>
    <lineage>
        <taxon>Bacteria</taxon>
        <taxon>Pseudomonadati</taxon>
        <taxon>Bacteroidota</taxon>
        <taxon>Cytophagia</taxon>
        <taxon>Cytophagales</taxon>
        <taxon>Hymenobacteraceae</taxon>
        <taxon>Hymenobacter</taxon>
    </lineage>
</organism>
<proteinExistence type="predicted"/>
<evidence type="ECO:0000313" key="1">
    <source>
        <dbReference type="EMBL" id="MFC7666701.1"/>
    </source>
</evidence>
<evidence type="ECO:0000313" key="2">
    <source>
        <dbReference type="Proteomes" id="UP001596513"/>
    </source>
</evidence>
<protein>
    <recommendedName>
        <fullName evidence="3">Bulb-type lectin domain-containing protein</fullName>
    </recommendedName>
</protein>
<reference evidence="2" key="1">
    <citation type="journal article" date="2019" name="Int. J. Syst. Evol. Microbiol.">
        <title>The Global Catalogue of Microorganisms (GCM) 10K type strain sequencing project: providing services to taxonomists for standard genome sequencing and annotation.</title>
        <authorList>
            <consortium name="The Broad Institute Genomics Platform"/>
            <consortium name="The Broad Institute Genome Sequencing Center for Infectious Disease"/>
            <person name="Wu L."/>
            <person name="Ma J."/>
        </authorList>
    </citation>
    <scope>NUCLEOTIDE SEQUENCE [LARGE SCALE GENOMIC DNA]</scope>
    <source>
        <strain evidence="2">JCM 19635</strain>
    </source>
</reference>
<keyword evidence="2" id="KW-1185">Reference proteome</keyword>
<dbReference type="RefSeq" id="WP_380200627.1">
    <property type="nucleotide sequence ID" value="NZ_JBHTEK010000001.1"/>
</dbReference>
<dbReference type="EMBL" id="JBHTEK010000001">
    <property type="protein sequence ID" value="MFC7666701.1"/>
    <property type="molecule type" value="Genomic_DNA"/>
</dbReference>
<sequence>MLKANGAGTAQWVRVLHDTSGLLSTVYLGPKPGGGCLVSGYVKGSLYLGAGTATPLLTAAALGSGFLSSFDAAGAHQWSNVVGVSGPSQYSFLNSVTINSTAADANGECYVTGSAYPPFQLGSQTVLNGYFLAKYDPSGALVWVRDALPTPGEAPQPVFFWPRTQTA</sequence>
<gene>
    <name evidence="1" type="ORF">ACFQT0_04165</name>
</gene>
<evidence type="ECO:0008006" key="3">
    <source>
        <dbReference type="Google" id="ProtNLM"/>
    </source>
</evidence>
<accession>A0ABW2U3S4</accession>
<comment type="caution">
    <text evidence="1">The sequence shown here is derived from an EMBL/GenBank/DDBJ whole genome shotgun (WGS) entry which is preliminary data.</text>
</comment>